<dbReference type="Proteomes" id="UP001149140">
    <property type="component" value="Unassembled WGS sequence"/>
</dbReference>
<organism evidence="2 3">
    <name type="scientific">Solirubrobacter ginsenosidimutans</name>
    <dbReference type="NCBI Taxonomy" id="490573"/>
    <lineage>
        <taxon>Bacteria</taxon>
        <taxon>Bacillati</taxon>
        <taxon>Actinomycetota</taxon>
        <taxon>Thermoleophilia</taxon>
        <taxon>Solirubrobacterales</taxon>
        <taxon>Solirubrobacteraceae</taxon>
        <taxon>Solirubrobacter</taxon>
    </lineage>
</organism>
<reference evidence="2" key="1">
    <citation type="submission" date="2022-10" db="EMBL/GenBank/DDBJ databases">
        <title>The WGS of Solirubrobacter ginsenosidimutans DSM 21036.</title>
        <authorList>
            <person name="Jiang Z."/>
        </authorList>
    </citation>
    <scope>NUCLEOTIDE SEQUENCE</scope>
    <source>
        <strain evidence="2">DSM 21036</strain>
    </source>
</reference>
<protein>
    <submittedName>
        <fullName evidence="2">Uncharacterized protein</fullName>
    </submittedName>
</protein>
<name>A0A9X3MRN0_9ACTN</name>
<feature type="chain" id="PRO_5040831636" evidence="1">
    <location>
        <begin position="22"/>
        <end position="453"/>
    </location>
</feature>
<comment type="caution">
    <text evidence="2">The sequence shown here is derived from an EMBL/GenBank/DDBJ whole genome shotgun (WGS) entry which is preliminary data.</text>
</comment>
<dbReference type="EMBL" id="JAPDOD010000014">
    <property type="protein sequence ID" value="MDA0161721.1"/>
    <property type="molecule type" value="Genomic_DNA"/>
</dbReference>
<evidence type="ECO:0000313" key="2">
    <source>
        <dbReference type="EMBL" id="MDA0161721.1"/>
    </source>
</evidence>
<feature type="signal peptide" evidence="1">
    <location>
        <begin position="1"/>
        <end position="21"/>
    </location>
</feature>
<keyword evidence="3" id="KW-1185">Reference proteome</keyword>
<keyword evidence="1" id="KW-0732">Signal</keyword>
<sequence length="453" mass="47059">MRPLTAVLAALAVALTPAATAAAKPVSVAYDESFNAIAYTSGRVLVAEPDPFGAPAIVVREKQLADAGDRVLLEIPYSKGVPDVSLAANATGFLVALRDDAGDRVILGDYDGRQHAVVDCAAPPPADDAPSITVTAGTRGFAFAGARCGPAAVATIGADGTLTPIAGDGPAPRNEELAYAEPYLAIPLQDSVRVIDVTTGAQRRLPPGYVRGDTAVAVLADGTLVMDTSTLDGLPRPGLYTWPASAPTPTFVSARGSGATVRAVGRRIVFEADPPRLIDLDAATSRALGAPGLGLPSLLGFDGRHVALRGFSCSGARQVTVLDLDEPTAPGAAPGCPVRFDQTSLRFDRSGRAHTRVLCANGCRAQVSLVEQSTEQRPCDALDDTGTHPCRTVARARLNLPSTATAHARTLTFALTGTGRRLRRRNAHTLDVRTSFGGNFGLARHGELREVAL</sequence>
<evidence type="ECO:0000256" key="1">
    <source>
        <dbReference type="SAM" id="SignalP"/>
    </source>
</evidence>
<dbReference type="RefSeq" id="WP_270040937.1">
    <property type="nucleotide sequence ID" value="NZ_JAPDOD010000014.1"/>
</dbReference>
<accession>A0A9X3MRN0</accession>
<dbReference type="SUPFAM" id="SSF69304">
    <property type="entry name" value="Tricorn protease N-terminal domain"/>
    <property type="match status" value="1"/>
</dbReference>
<gene>
    <name evidence="2" type="ORF">OM076_15715</name>
</gene>
<dbReference type="AlphaFoldDB" id="A0A9X3MRN0"/>
<evidence type="ECO:0000313" key="3">
    <source>
        <dbReference type="Proteomes" id="UP001149140"/>
    </source>
</evidence>
<proteinExistence type="predicted"/>